<protein>
    <submittedName>
        <fullName evidence="1">Uncharacterized protein</fullName>
    </submittedName>
</protein>
<name>A0ABM9H5R8_STRGL</name>
<dbReference type="EMBL" id="CAKXYP010000021">
    <property type="protein sequence ID" value="CAH9418978.1"/>
    <property type="molecule type" value="Genomic_DNA"/>
</dbReference>
<proteinExistence type="predicted"/>
<evidence type="ECO:0000313" key="1">
    <source>
        <dbReference type="EMBL" id="CAH9418978.1"/>
    </source>
</evidence>
<sequence length="136" mass="13982">MGPRSRTGRSYDEAMTRASAGRMLQVVGIAHGAIGAVIYRDVLAEIGRGPVVGSVPDRGDRAAAFWFMAATPTLWLGGRLLRSAEEHGDLPAQRAAGAVLAAVGAVGTVAMPKSGFPSLVGIGGVLLRRSLRSTGT</sequence>
<organism evidence="1 2">
    <name type="scientific">Streptomyces globisporus</name>
    <dbReference type="NCBI Taxonomy" id="1908"/>
    <lineage>
        <taxon>Bacteria</taxon>
        <taxon>Bacillati</taxon>
        <taxon>Actinomycetota</taxon>
        <taxon>Actinomycetes</taxon>
        <taxon>Kitasatosporales</taxon>
        <taxon>Streptomycetaceae</taxon>
        <taxon>Streptomyces</taxon>
    </lineage>
</organism>
<accession>A0ABM9H5R8</accession>
<dbReference type="Proteomes" id="UP001154015">
    <property type="component" value="Unassembled WGS sequence"/>
</dbReference>
<keyword evidence="2" id="KW-1185">Reference proteome</keyword>
<evidence type="ECO:0000313" key="2">
    <source>
        <dbReference type="Proteomes" id="UP001154015"/>
    </source>
</evidence>
<dbReference type="Pfam" id="PF20064">
    <property type="entry name" value="DUF6463"/>
    <property type="match status" value="1"/>
</dbReference>
<dbReference type="InterPro" id="IPR045590">
    <property type="entry name" value="DUF6463"/>
</dbReference>
<comment type="caution">
    <text evidence="1">The sequence shown here is derived from an EMBL/GenBank/DDBJ whole genome shotgun (WGS) entry which is preliminary data.</text>
</comment>
<gene>
    <name evidence="1" type="ORF">SGL43_06030</name>
</gene>
<reference evidence="1" key="1">
    <citation type="submission" date="2022-03" db="EMBL/GenBank/DDBJ databases">
        <authorList>
            <person name="Leyn A S."/>
        </authorList>
    </citation>
    <scope>NUCLEOTIDE SEQUENCE</scope>
    <source>
        <strain evidence="1">Streptomyces globisporus 4-3</strain>
    </source>
</reference>